<keyword evidence="10" id="KW-1185">Reference proteome</keyword>
<evidence type="ECO:0000256" key="5">
    <source>
        <dbReference type="ARBA" id="ARBA00023204"/>
    </source>
</evidence>
<evidence type="ECO:0000256" key="7">
    <source>
        <dbReference type="ARBA" id="ARBA00048954"/>
    </source>
</evidence>
<dbReference type="InterPro" id="IPR001945">
    <property type="entry name" value="RAD3/XPD"/>
</dbReference>
<dbReference type="Proteomes" id="UP001153148">
    <property type="component" value="Unassembled WGS sequence"/>
</dbReference>
<reference evidence="9" key="1">
    <citation type="submission" date="2021-03" db="EMBL/GenBank/DDBJ databases">
        <authorList>
            <person name="Tran Van P."/>
        </authorList>
    </citation>
    <scope>NUCLEOTIDE SEQUENCE</scope>
</reference>
<organism evidence="9 10">
    <name type="scientific">Timema podura</name>
    <name type="common">Walking stick</name>
    <dbReference type="NCBI Taxonomy" id="61482"/>
    <lineage>
        <taxon>Eukaryota</taxon>
        <taxon>Metazoa</taxon>
        <taxon>Ecdysozoa</taxon>
        <taxon>Arthropoda</taxon>
        <taxon>Hexapoda</taxon>
        <taxon>Insecta</taxon>
        <taxon>Pterygota</taxon>
        <taxon>Neoptera</taxon>
        <taxon>Polyneoptera</taxon>
        <taxon>Phasmatodea</taxon>
        <taxon>Timematodea</taxon>
        <taxon>Timematoidea</taxon>
        <taxon>Timematidae</taxon>
        <taxon>Timema</taxon>
    </lineage>
</organism>
<keyword evidence="2" id="KW-0479">Metal-binding</keyword>
<dbReference type="Pfam" id="PF06777">
    <property type="entry name" value="HBB"/>
    <property type="match status" value="1"/>
</dbReference>
<keyword evidence="2" id="KW-0411">Iron-sulfur</keyword>
<evidence type="ECO:0000259" key="8">
    <source>
        <dbReference type="Pfam" id="PF06777"/>
    </source>
</evidence>
<evidence type="ECO:0000313" key="9">
    <source>
        <dbReference type="EMBL" id="CAG2067178.1"/>
    </source>
</evidence>
<keyword evidence="5" id="KW-0234">DNA repair</keyword>
<protein>
    <recommendedName>
        <fullName evidence="6">DNA 5'-3' helicase</fullName>
        <ecNumber evidence="6">5.6.2.3</ecNumber>
    </recommendedName>
</protein>
<dbReference type="PRINTS" id="PR00852">
    <property type="entry name" value="XRODRMPGMNTD"/>
</dbReference>
<feature type="non-terminal residue" evidence="9">
    <location>
        <position position="105"/>
    </location>
</feature>
<evidence type="ECO:0000256" key="2">
    <source>
        <dbReference type="ARBA" id="ARBA00022485"/>
    </source>
</evidence>
<evidence type="ECO:0000256" key="1">
    <source>
        <dbReference type="ARBA" id="ARBA00001966"/>
    </source>
</evidence>
<keyword evidence="4" id="KW-0238">DNA-binding</keyword>
<feature type="domain" description="Helical and beta-bridge" evidence="8">
    <location>
        <begin position="1"/>
        <end position="104"/>
    </location>
</feature>
<comment type="catalytic activity">
    <reaction evidence="7">
        <text>ATP + H2O = ADP + phosphate + H(+)</text>
        <dbReference type="Rhea" id="RHEA:13065"/>
        <dbReference type="ChEBI" id="CHEBI:15377"/>
        <dbReference type="ChEBI" id="CHEBI:15378"/>
        <dbReference type="ChEBI" id="CHEBI:30616"/>
        <dbReference type="ChEBI" id="CHEBI:43474"/>
        <dbReference type="ChEBI" id="CHEBI:456216"/>
        <dbReference type="EC" id="5.6.2.3"/>
    </reaction>
</comment>
<proteinExistence type="predicted"/>
<accession>A0ABN7PHG1</accession>
<evidence type="ECO:0000256" key="4">
    <source>
        <dbReference type="ARBA" id="ARBA00023125"/>
    </source>
</evidence>
<keyword evidence="2" id="KW-0004">4Fe-4S</keyword>
<keyword evidence="3" id="KW-0227">DNA damage</keyword>
<comment type="caution">
    <text evidence="9">The sequence shown here is derived from an EMBL/GenBank/DDBJ whole genome shotgun (WGS) entry which is preliminary data.</text>
</comment>
<gene>
    <name evidence="9" type="ORF">TPAB3V08_LOCUS14121</name>
</gene>
<evidence type="ECO:0000256" key="3">
    <source>
        <dbReference type="ARBA" id="ARBA00022763"/>
    </source>
</evidence>
<name>A0ABN7PHG1_TIMPD</name>
<evidence type="ECO:0000256" key="6">
    <source>
        <dbReference type="ARBA" id="ARBA00044969"/>
    </source>
</evidence>
<keyword evidence="2" id="KW-0408">Iron</keyword>
<dbReference type="EMBL" id="CAJPIN010064342">
    <property type="protein sequence ID" value="CAG2067178.1"/>
    <property type="molecule type" value="Genomic_DNA"/>
</dbReference>
<evidence type="ECO:0000313" key="10">
    <source>
        <dbReference type="Proteomes" id="UP001153148"/>
    </source>
</evidence>
<sequence length="105" mass="11962">MKDDDAKKLTEEYQRLVDGLKDASVARETDVVLSNPVLPDEVLQEAVPGNIRTAEHFVGFLKRFVEYLKTRLRVQHVVQETPAGFLKDVAQKVCIERKPLRSVQT</sequence>
<dbReference type="InterPro" id="IPR010643">
    <property type="entry name" value="HBB"/>
</dbReference>
<comment type="cofactor">
    <cofactor evidence="1">
        <name>[4Fe-4S] cluster</name>
        <dbReference type="ChEBI" id="CHEBI:49883"/>
    </cofactor>
</comment>
<dbReference type="EC" id="5.6.2.3" evidence="6"/>